<evidence type="ECO:0000313" key="1">
    <source>
        <dbReference type="EMBL" id="WVZ53744.1"/>
    </source>
</evidence>
<keyword evidence="2" id="KW-1185">Reference proteome</keyword>
<protein>
    <recommendedName>
        <fullName evidence="3">Rx N-terminal domain-containing protein</fullName>
    </recommendedName>
</protein>
<name>A0AAQ3PK96_PASNO</name>
<dbReference type="AlphaFoldDB" id="A0AAQ3PK96"/>
<gene>
    <name evidence="1" type="ORF">U9M48_004645</name>
</gene>
<organism evidence="1 2">
    <name type="scientific">Paspalum notatum var. saurae</name>
    <dbReference type="NCBI Taxonomy" id="547442"/>
    <lineage>
        <taxon>Eukaryota</taxon>
        <taxon>Viridiplantae</taxon>
        <taxon>Streptophyta</taxon>
        <taxon>Embryophyta</taxon>
        <taxon>Tracheophyta</taxon>
        <taxon>Spermatophyta</taxon>
        <taxon>Magnoliopsida</taxon>
        <taxon>Liliopsida</taxon>
        <taxon>Poales</taxon>
        <taxon>Poaceae</taxon>
        <taxon>PACMAD clade</taxon>
        <taxon>Panicoideae</taxon>
        <taxon>Andropogonodae</taxon>
        <taxon>Paspaleae</taxon>
        <taxon>Paspalinae</taxon>
        <taxon>Paspalum</taxon>
    </lineage>
</organism>
<proteinExistence type="predicted"/>
<accession>A0AAQ3PK96</accession>
<evidence type="ECO:0008006" key="3">
    <source>
        <dbReference type="Google" id="ProtNLM"/>
    </source>
</evidence>
<dbReference type="Proteomes" id="UP001341281">
    <property type="component" value="Chromosome 01"/>
</dbReference>
<evidence type="ECO:0000313" key="2">
    <source>
        <dbReference type="Proteomes" id="UP001341281"/>
    </source>
</evidence>
<dbReference type="EMBL" id="CP144745">
    <property type="protein sequence ID" value="WVZ53744.1"/>
    <property type="molecule type" value="Genomic_DNA"/>
</dbReference>
<sequence length="86" mass="9509">MADAVIGMLISKLSAAIMNEAATYVASLLCKEASTLKPLFGKIRKAEGELEIMKAYLHDSKKLKDTMREPPRLPKLNRVLSIEPPI</sequence>
<reference evidence="1 2" key="1">
    <citation type="submission" date="2024-02" db="EMBL/GenBank/DDBJ databases">
        <title>High-quality chromosome-scale genome assembly of Pensacola bahiagrass (Paspalum notatum Flugge var. saurae).</title>
        <authorList>
            <person name="Vega J.M."/>
            <person name="Podio M."/>
            <person name="Orjuela J."/>
            <person name="Siena L.A."/>
            <person name="Pessino S.C."/>
            <person name="Combes M.C."/>
            <person name="Mariac C."/>
            <person name="Albertini E."/>
            <person name="Pupilli F."/>
            <person name="Ortiz J.P.A."/>
            <person name="Leblanc O."/>
        </authorList>
    </citation>
    <scope>NUCLEOTIDE SEQUENCE [LARGE SCALE GENOMIC DNA]</scope>
    <source>
        <strain evidence="1">R1</strain>
        <tissue evidence="1">Leaf</tissue>
    </source>
</reference>